<dbReference type="SUPFAM" id="SSF47473">
    <property type="entry name" value="EF-hand"/>
    <property type="match status" value="1"/>
</dbReference>
<dbReference type="EMBL" id="ARYL01000007">
    <property type="protein sequence ID" value="KDA03208.1"/>
    <property type="molecule type" value="Genomic_DNA"/>
</dbReference>
<feature type="signal peptide" evidence="2">
    <location>
        <begin position="1"/>
        <end position="20"/>
    </location>
</feature>
<dbReference type="RefSeq" id="WP_051624576.1">
    <property type="nucleotide sequence ID" value="NZ_ARYL01000007.1"/>
</dbReference>
<proteinExistence type="predicted"/>
<dbReference type="InterPro" id="IPR002048">
    <property type="entry name" value="EF_hand_dom"/>
</dbReference>
<dbReference type="Proteomes" id="UP000024942">
    <property type="component" value="Unassembled WGS sequence"/>
</dbReference>
<dbReference type="AlphaFoldDB" id="A0A059G9Q2"/>
<reference evidence="4 5" key="1">
    <citation type="journal article" date="2014" name="Antonie Van Leeuwenhoek">
        <title>Hyphomonas beringensis sp. nov. and Hyphomonas chukchiensis sp. nov., isolated from surface seawater of the Bering Sea and Chukchi Sea.</title>
        <authorList>
            <person name="Li C."/>
            <person name="Lai Q."/>
            <person name="Li G."/>
            <person name="Dong C."/>
            <person name="Wang J."/>
            <person name="Liao Y."/>
            <person name="Shao Z."/>
        </authorList>
    </citation>
    <scope>NUCLEOTIDE SEQUENCE [LARGE SCALE GENOMIC DNA]</scope>
    <source>
        <strain evidence="4 5">SCH89</strain>
    </source>
</reference>
<keyword evidence="5" id="KW-1185">Reference proteome</keyword>
<feature type="domain" description="EF-hand" evidence="3">
    <location>
        <begin position="45"/>
        <end position="80"/>
    </location>
</feature>
<feature type="compositionally biased region" description="Basic and acidic residues" evidence="1">
    <location>
        <begin position="77"/>
        <end position="92"/>
    </location>
</feature>
<evidence type="ECO:0000256" key="2">
    <source>
        <dbReference type="SAM" id="SignalP"/>
    </source>
</evidence>
<dbReference type="GO" id="GO:0005509">
    <property type="term" value="F:calcium ion binding"/>
    <property type="evidence" value="ECO:0007669"/>
    <property type="project" value="InterPro"/>
</dbReference>
<name>A0A059G9Q2_9PROT</name>
<evidence type="ECO:0000259" key="3">
    <source>
        <dbReference type="PROSITE" id="PS50222"/>
    </source>
</evidence>
<feature type="compositionally biased region" description="Acidic residues" evidence="1">
    <location>
        <begin position="93"/>
        <end position="118"/>
    </location>
</feature>
<accession>A0A059G9Q2</accession>
<evidence type="ECO:0000313" key="5">
    <source>
        <dbReference type="Proteomes" id="UP000024942"/>
    </source>
</evidence>
<sequence length="118" mass="12529">MKKTFAFAALATLMGAPAFAAAEPALAEVDTNADGFVTIEELQANEMDVTAESFADWDVNGDAKLSEAEFTAWQKASSEDWGKPTVSEKLDDAGDAVEDAMDDAGDALDEAGDEMEER</sequence>
<protein>
    <recommendedName>
        <fullName evidence="3">EF-hand domain-containing protein</fullName>
    </recommendedName>
</protein>
<feature type="region of interest" description="Disordered" evidence="1">
    <location>
        <begin position="76"/>
        <end position="118"/>
    </location>
</feature>
<organism evidence="4 5">
    <name type="scientific">Hyphomonas oceanitis SCH89</name>
    <dbReference type="NCBI Taxonomy" id="1280953"/>
    <lineage>
        <taxon>Bacteria</taxon>
        <taxon>Pseudomonadati</taxon>
        <taxon>Pseudomonadota</taxon>
        <taxon>Alphaproteobacteria</taxon>
        <taxon>Hyphomonadales</taxon>
        <taxon>Hyphomonadaceae</taxon>
        <taxon>Hyphomonas</taxon>
    </lineage>
</organism>
<evidence type="ECO:0000256" key="1">
    <source>
        <dbReference type="SAM" id="MobiDB-lite"/>
    </source>
</evidence>
<dbReference type="InterPro" id="IPR011992">
    <property type="entry name" value="EF-hand-dom_pair"/>
</dbReference>
<dbReference type="Gene3D" id="1.10.238.10">
    <property type="entry name" value="EF-hand"/>
    <property type="match status" value="1"/>
</dbReference>
<evidence type="ECO:0000313" key="4">
    <source>
        <dbReference type="EMBL" id="KDA03208.1"/>
    </source>
</evidence>
<feature type="chain" id="PRO_5005405456" description="EF-hand domain-containing protein" evidence="2">
    <location>
        <begin position="21"/>
        <end position="118"/>
    </location>
</feature>
<dbReference type="PROSITE" id="PS50222">
    <property type="entry name" value="EF_HAND_2"/>
    <property type="match status" value="1"/>
</dbReference>
<dbReference type="PATRIC" id="fig|1280953.3.peg.1255"/>
<comment type="caution">
    <text evidence="4">The sequence shown here is derived from an EMBL/GenBank/DDBJ whole genome shotgun (WGS) entry which is preliminary data.</text>
</comment>
<gene>
    <name evidence="4" type="ORF">HOC_06218</name>
</gene>
<keyword evidence="2" id="KW-0732">Signal</keyword>